<proteinExistence type="predicted"/>
<organism evidence="2 3">
    <name type="scientific">Methylohalomonas lacus</name>
    <dbReference type="NCBI Taxonomy" id="398773"/>
    <lineage>
        <taxon>Bacteria</taxon>
        <taxon>Pseudomonadati</taxon>
        <taxon>Pseudomonadota</taxon>
        <taxon>Gammaproteobacteria</taxon>
        <taxon>Methylohalomonadales</taxon>
        <taxon>Methylohalomonadaceae</taxon>
        <taxon>Methylohalomonas</taxon>
    </lineage>
</organism>
<gene>
    <name evidence="2" type="ORF">J2T55_001712</name>
</gene>
<reference evidence="2" key="1">
    <citation type="submission" date="2022-08" db="EMBL/GenBank/DDBJ databases">
        <title>Genomic Encyclopedia of Type Strains, Phase III (KMG-III): the genomes of soil and plant-associated and newly described type strains.</title>
        <authorList>
            <person name="Whitman W."/>
        </authorList>
    </citation>
    <scope>NUCLEOTIDE SEQUENCE</scope>
    <source>
        <strain evidence="2">HMT 1</strain>
    </source>
</reference>
<keyword evidence="3" id="KW-1185">Reference proteome</keyword>
<feature type="region of interest" description="Disordered" evidence="1">
    <location>
        <begin position="35"/>
        <end position="73"/>
    </location>
</feature>
<comment type="caution">
    <text evidence="2">The sequence shown here is derived from an EMBL/GenBank/DDBJ whole genome shotgun (WGS) entry which is preliminary data.</text>
</comment>
<evidence type="ECO:0000313" key="3">
    <source>
        <dbReference type="Proteomes" id="UP001204445"/>
    </source>
</evidence>
<feature type="compositionally biased region" description="Low complexity" evidence="1">
    <location>
        <begin position="37"/>
        <end position="58"/>
    </location>
</feature>
<dbReference type="RefSeq" id="WP_259055623.1">
    <property type="nucleotide sequence ID" value="NZ_JANUCT010000010.1"/>
</dbReference>
<sequence>MKIERLIEMANDIGIYLIKLEANHGEAMEDVMATWPSSGKSASSARSSSISMSRAGRITAHREGVRAEVESRY</sequence>
<accession>A0AAE3L4D4</accession>
<feature type="compositionally biased region" description="Basic and acidic residues" evidence="1">
    <location>
        <begin position="60"/>
        <end position="73"/>
    </location>
</feature>
<protein>
    <submittedName>
        <fullName evidence="2">Uncharacterized protein</fullName>
    </submittedName>
</protein>
<dbReference type="EMBL" id="JANUCT010000010">
    <property type="protein sequence ID" value="MCS3903683.1"/>
    <property type="molecule type" value="Genomic_DNA"/>
</dbReference>
<name>A0AAE3L4D4_9GAMM</name>
<evidence type="ECO:0000256" key="1">
    <source>
        <dbReference type="SAM" id="MobiDB-lite"/>
    </source>
</evidence>
<evidence type="ECO:0000313" key="2">
    <source>
        <dbReference type="EMBL" id="MCS3903683.1"/>
    </source>
</evidence>
<dbReference type="AlphaFoldDB" id="A0AAE3L4D4"/>
<dbReference type="Proteomes" id="UP001204445">
    <property type="component" value="Unassembled WGS sequence"/>
</dbReference>